<keyword evidence="4 9" id="KW-1133">Transmembrane helix</keyword>
<evidence type="ECO:0000256" key="3">
    <source>
        <dbReference type="ARBA" id="ARBA00022692"/>
    </source>
</evidence>
<feature type="transmembrane region" description="Helical" evidence="9">
    <location>
        <begin position="24"/>
        <end position="43"/>
    </location>
</feature>
<evidence type="ECO:0000256" key="4">
    <source>
        <dbReference type="ARBA" id="ARBA00022989"/>
    </source>
</evidence>
<evidence type="ECO:0000313" key="12">
    <source>
        <dbReference type="Proteomes" id="UP000679992"/>
    </source>
</evidence>
<feature type="transmembrane region" description="Helical" evidence="9">
    <location>
        <begin position="81"/>
        <end position="104"/>
    </location>
</feature>
<dbReference type="Gene3D" id="1.10.287.70">
    <property type="match status" value="1"/>
</dbReference>
<dbReference type="EMBL" id="BOSL01000002">
    <property type="protein sequence ID" value="GIP52017.1"/>
    <property type="molecule type" value="Genomic_DNA"/>
</dbReference>
<feature type="region of interest" description="Disordered" evidence="8">
    <location>
        <begin position="110"/>
        <end position="129"/>
    </location>
</feature>
<evidence type="ECO:0000259" key="10">
    <source>
        <dbReference type="Pfam" id="PF07885"/>
    </source>
</evidence>
<name>A0ABQ4M8P4_9BACL</name>
<dbReference type="RefSeq" id="WP_213653997.1">
    <property type="nucleotide sequence ID" value="NZ_BOSL01000002.1"/>
</dbReference>
<keyword evidence="12" id="KW-1185">Reference proteome</keyword>
<dbReference type="Proteomes" id="UP000679992">
    <property type="component" value="Unassembled WGS sequence"/>
</dbReference>
<keyword evidence="7" id="KW-0407">Ion channel</keyword>
<dbReference type="InterPro" id="IPR013099">
    <property type="entry name" value="K_chnl_dom"/>
</dbReference>
<dbReference type="PANTHER" id="PTHR11003">
    <property type="entry name" value="POTASSIUM CHANNEL, SUBFAMILY K"/>
    <property type="match status" value="1"/>
</dbReference>
<gene>
    <name evidence="11" type="ORF">J42TS3_10520</name>
</gene>
<comment type="caution">
    <text evidence="11">The sequence shown here is derived from an EMBL/GenBank/DDBJ whole genome shotgun (WGS) entry which is preliminary data.</text>
</comment>
<reference evidence="11 12" key="1">
    <citation type="submission" date="2021-03" db="EMBL/GenBank/DDBJ databases">
        <title>Antimicrobial resistance genes in bacteria isolated from Japanese honey, and their potential for conferring macrolide and lincosamide resistance in the American foulbrood pathogen Paenibacillus larvae.</title>
        <authorList>
            <person name="Okamoto M."/>
            <person name="Kumagai M."/>
            <person name="Kanamori H."/>
            <person name="Takamatsu D."/>
        </authorList>
    </citation>
    <scope>NUCLEOTIDE SEQUENCE [LARGE SCALE GENOMIC DNA]</scope>
    <source>
        <strain evidence="11 12">J42TS3</strain>
    </source>
</reference>
<evidence type="ECO:0000313" key="11">
    <source>
        <dbReference type="EMBL" id="GIP52017.1"/>
    </source>
</evidence>
<comment type="subcellular location">
    <subcellularLocation>
        <location evidence="1">Membrane</location>
        <topology evidence="1">Multi-pass membrane protein</topology>
    </subcellularLocation>
</comment>
<dbReference type="Pfam" id="PF07885">
    <property type="entry name" value="Ion_trans_2"/>
    <property type="match status" value="1"/>
</dbReference>
<dbReference type="SUPFAM" id="SSF81324">
    <property type="entry name" value="Voltage-gated potassium channels"/>
    <property type="match status" value="1"/>
</dbReference>
<keyword evidence="5" id="KW-0406">Ion transport</keyword>
<proteinExistence type="predicted"/>
<keyword evidence="6 9" id="KW-0472">Membrane</keyword>
<accession>A0ABQ4M8P4</accession>
<evidence type="ECO:0000256" key="8">
    <source>
        <dbReference type="SAM" id="MobiDB-lite"/>
    </source>
</evidence>
<evidence type="ECO:0000256" key="1">
    <source>
        <dbReference type="ARBA" id="ARBA00004141"/>
    </source>
</evidence>
<keyword evidence="2" id="KW-0813">Transport</keyword>
<evidence type="ECO:0000256" key="6">
    <source>
        <dbReference type="ARBA" id="ARBA00023136"/>
    </source>
</evidence>
<keyword evidence="3 9" id="KW-0812">Transmembrane</keyword>
<evidence type="ECO:0000256" key="9">
    <source>
        <dbReference type="SAM" id="Phobius"/>
    </source>
</evidence>
<protein>
    <recommendedName>
        <fullName evidence="10">Potassium channel domain-containing protein</fullName>
    </recommendedName>
</protein>
<sequence>MLSFVLTLKRLLSGLRHSFKKHHFQVLIFLIAATLLSGTLFYVKVEHLPWLDALYFCVVTLTTVGHPEFVPQTSLGKVFTMVYVFAGIGLTFSTIFEIAAGIMFPRTGGQRGLRTKDDPTEQEPDKSGN</sequence>
<dbReference type="PANTHER" id="PTHR11003:SF291">
    <property type="entry name" value="IP11374P"/>
    <property type="match status" value="1"/>
</dbReference>
<dbReference type="InterPro" id="IPR003280">
    <property type="entry name" value="2pore_dom_K_chnl"/>
</dbReference>
<feature type="compositionally biased region" description="Basic and acidic residues" evidence="8">
    <location>
        <begin position="114"/>
        <end position="129"/>
    </location>
</feature>
<organism evidence="11 12">
    <name type="scientific">Paenibacillus vini</name>
    <dbReference type="NCBI Taxonomy" id="1476024"/>
    <lineage>
        <taxon>Bacteria</taxon>
        <taxon>Bacillati</taxon>
        <taxon>Bacillota</taxon>
        <taxon>Bacilli</taxon>
        <taxon>Bacillales</taxon>
        <taxon>Paenibacillaceae</taxon>
        <taxon>Paenibacillus</taxon>
    </lineage>
</organism>
<feature type="domain" description="Potassium channel" evidence="10">
    <location>
        <begin position="30"/>
        <end position="99"/>
    </location>
</feature>
<evidence type="ECO:0000256" key="7">
    <source>
        <dbReference type="ARBA" id="ARBA00023303"/>
    </source>
</evidence>
<evidence type="ECO:0000256" key="2">
    <source>
        <dbReference type="ARBA" id="ARBA00022448"/>
    </source>
</evidence>
<evidence type="ECO:0000256" key="5">
    <source>
        <dbReference type="ARBA" id="ARBA00023065"/>
    </source>
</evidence>